<reference evidence="1" key="1">
    <citation type="journal article" date="2020" name="Stud. Mycol.">
        <title>101 Dothideomycetes genomes: a test case for predicting lifestyles and emergence of pathogens.</title>
        <authorList>
            <person name="Haridas S."/>
            <person name="Albert R."/>
            <person name="Binder M."/>
            <person name="Bloem J."/>
            <person name="Labutti K."/>
            <person name="Salamov A."/>
            <person name="Andreopoulos B."/>
            <person name="Baker S."/>
            <person name="Barry K."/>
            <person name="Bills G."/>
            <person name="Bluhm B."/>
            <person name="Cannon C."/>
            <person name="Castanera R."/>
            <person name="Culley D."/>
            <person name="Daum C."/>
            <person name="Ezra D."/>
            <person name="Gonzalez J."/>
            <person name="Henrissat B."/>
            <person name="Kuo A."/>
            <person name="Liang C."/>
            <person name="Lipzen A."/>
            <person name="Lutzoni F."/>
            <person name="Magnuson J."/>
            <person name="Mondo S."/>
            <person name="Nolan M."/>
            <person name="Ohm R."/>
            <person name="Pangilinan J."/>
            <person name="Park H.-J."/>
            <person name="Ramirez L."/>
            <person name="Alfaro M."/>
            <person name="Sun H."/>
            <person name="Tritt A."/>
            <person name="Yoshinaga Y."/>
            <person name="Zwiers L.-H."/>
            <person name="Turgeon B."/>
            <person name="Goodwin S."/>
            <person name="Spatafora J."/>
            <person name="Crous P."/>
            <person name="Grigoriev I."/>
        </authorList>
    </citation>
    <scope>NUCLEOTIDE SEQUENCE</scope>
    <source>
        <strain evidence="1">CBS 123094</strain>
    </source>
</reference>
<dbReference type="AlphaFoldDB" id="A0A6A5WLR6"/>
<proteinExistence type="predicted"/>
<evidence type="ECO:0000313" key="1">
    <source>
        <dbReference type="EMBL" id="KAF2000005.1"/>
    </source>
</evidence>
<dbReference type="Proteomes" id="UP000799779">
    <property type="component" value="Unassembled WGS sequence"/>
</dbReference>
<protein>
    <submittedName>
        <fullName evidence="1">Uncharacterized protein</fullName>
    </submittedName>
</protein>
<evidence type="ECO:0000313" key="2">
    <source>
        <dbReference type="Proteomes" id="UP000799779"/>
    </source>
</evidence>
<name>A0A6A5WLR6_9PLEO</name>
<keyword evidence="2" id="KW-1185">Reference proteome</keyword>
<accession>A0A6A5WLR6</accession>
<dbReference type="EMBL" id="ML977591">
    <property type="protein sequence ID" value="KAF2000005.1"/>
    <property type="molecule type" value="Genomic_DNA"/>
</dbReference>
<sequence length="150" mass="17375">MQPRRAAYVFFTDNSLQINHIIPHLSCWSLRSPKVGYQRLLVPRHPDGPQTRKICVLILSRRTESLSDTRENEKLLTSYLVKPISSLRETTSLRSICTASTPSCSAWLPLYAIRPTWSPPARPSKGAPWYRLAQPCFRLRWQSNFDQHQQ</sequence>
<organism evidence="1 2">
    <name type="scientific">Amniculicola lignicola CBS 123094</name>
    <dbReference type="NCBI Taxonomy" id="1392246"/>
    <lineage>
        <taxon>Eukaryota</taxon>
        <taxon>Fungi</taxon>
        <taxon>Dikarya</taxon>
        <taxon>Ascomycota</taxon>
        <taxon>Pezizomycotina</taxon>
        <taxon>Dothideomycetes</taxon>
        <taxon>Pleosporomycetidae</taxon>
        <taxon>Pleosporales</taxon>
        <taxon>Amniculicolaceae</taxon>
        <taxon>Amniculicola</taxon>
    </lineage>
</organism>
<gene>
    <name evidence="1" type="ORF">P154DRAFT_206401</name>
</gene>